<dbReference type="AlphaFoldDB" id="A0A2P1PMZ0"/>
<dbReference type="InterPro" id="IPR030826">
    <property type="entry name" value="Ribosomal_bTHX/bTHXc/bTHXm"/>
</dbReference>
<dbReference type="GO" id="GO:0005840">
    <property type="term" value="C:ribosome"/>
    <property type="evidence" value="ECO:0007669"/>
    <property type="project" value="UniProtKB-KW"/>
</dbReference>
<evidence type="ECO:0000256" key="2">
    <source>
        <dbReference type="ARBA" id="ARBA00022980"/>
    </source>
</evidence>
<sequence>MGKGDRKTRRGKISSASYGNSRPKSAKAPTAAVKKPAAAKPAAKKAAPVKKPAAKKEG</sequence>
<feature type="compositionally biased region" description="Basic residues" evidence="4">
    <location>
        <begin position="1"/>
        <end position="12"/>
    </location>
</feature>
<keyword evidence="6" id="KW-1185">Reference proteome</keyword>
<organism evidence="5 6">
    <name type="scientific">Ahniella affigens</name>
    <dbReference type="NCBI Taxonomy" id="2021234"/>
    <lineage>
        <taxon>Bacteria</taxon>
        <taxon>Pseudomonadati</taxon>
        <taxon>Pseudomonadota</taxon>
        <taxon>Gammaproteobacteria</taxon>
        <taxon>Lysobacterales</taxon>
        <taxon>Rhodanobacteraceae</taxon>
        <taxon>Ahniella</taxon>
    </lineage>
</organism>
<reference evidence="5 6" key="2">
    <citation type="submission" date="2018-03" db="EMBL/GenBank/DDBJ databases">
        <authorList>
            <person name="Keele B.F."/>
        </authorList>
    </citation>
    <scope>NUCLEOTIDE SEQUENCE [LARGE SCALE GENOMIC DNA]</scope>
    <source>
        <strain evidence="5 6">D13</strain>
    </source>
</reference>
<reference evidence="5 6" key="1">
    <citation type="submission" date="2018-03" db="EMBL/GenBank/DDBJ databases">
        <title>Ahniella affigens gen. nov., sp. nov., a gammaproteobacterium isolated from sandy soil near a stream.</title>
        <authorList>
            <person name="Ko Y."/>
            <person name="Kim J.-H."/>
        </authorList>
    </citation>
    <scope>NUCLEOTIDE SEQUENCE [LARGE SCALE GENOMIC DNA]</scope>
    <source>
        <strain evidence="5 6">D13</strain>
    </source>
</reference>
<dbReference type="Proteomes" id="UP000241074">
    <property type="component" value="Chromosome"/>
</dbReference>
<evidence type="ECO:0000256" key="1">
    <source>
        <dbReference type="ARBA" id="ARBA00010834"/>
    </source>
</evidence>
<dbReference type="InterPro" id="IPR031414">
    <property type="entry name" value="Ribosomal_bTHX"/>
</dbReference>
<feature type="compositionally biased region" description="Low complexity" evidence="4">
    <location>
        <begin position="26"/>
        <end position="51"/>
    </location>
</feature>
<name>A0A2P1PMZ0_9GAMM</name>
<accession>A0A2P1PMZ0</accession>
<gene>
    <name evidence="5" type="ORF">C7S18_02835</name>
</gene>
<comment type="similarity">
    <text evidence="1">Belongs to the bacterial ribosomal protein bTHX family.</text>
</comment>
<protein>
    <submittedName>
        <fullName evidence="5">30S ribosomal protein THX</fullName>
    </submittedName>
</protein>
<dbReference type="RefSeq" id="WP_106890121.1">
    <property type="nucleotide sequence ID" value="NZ_CP027860.1"/>
</dbReference>
<evidence type="ECO:0000313" key="6">
    <source>
        <dbReference type="Proteomes" id="UP000241074"/>
    </source>
</evidence>
<evidence type="ECO:0000256" key="3">
    <source>
        <dbReference type="ARBA" id="ARBA00023274"/>
    </source>
</evidence>
<dbReference type="NCBIfam" id="TIGR04560">
    <property type="entry name" value="ribo_THX"/>
    <property type="match status" value="1"/>
</dbReference>
<feature type="region of interest" description="Disordered" evidence="4">
    <location>
        <begin position="1"/>
        <end position="58"/>
    </location>
</feature>
<dbReference type="Pfam" id="PF17070">
    <property type="entry name" value="Thx"/>
    <property type="match status" value="1"/>
</dbReference>
<evidence type="ECO:0000313" key="5">
    <source>
        <dbReference type="EMBL" id="AVP96192.1"/>
    </source>
</evidence>
<dbReference type="EMBL" id="CP027860">
    <property type="protein sequence ID" value="AVP96192.1"/>
    <property type="molecule type" value="Genomic_DNA"/>
</dbReference>
<dbReference type="KEGG" id="xba:C7S18_02835"/>
<keyword evidence="3" id="KW-0687">Ribonucleoprotein</keyword>
<dbReference type="GO" id="GO:1990904">
    <property type="term" value="C:ribonucleoprotein complex"/>
    <property type="evidence" value="ECO:0007669"/>
    <property type="project" value="UniProtKB-KW"/>
</dbReference>
<evidence type="ECO:0000256" key="4">
    <source>
        <dbReference type="SAM" id="MobiDB-lite"/>
    </source>
</evidence>
<proteinExistence type="inferred from homology"/>
<keyword evidence="2 5" id="KW-0689">Ribosomal protein</keyword>